<accession>A0ABQ9G4C6</accession>
<gene>
    <name evidence="2" type="ORF">PR048_032135</name>
</gene>
<feature type="compositionally biased region" description="Basic and acidic residues" evidence="1">
    <location>
        <begin position="1"/>
        <end position="19"/>
    </location>
</feature>
<feature type="region of interest" description="Disordered" evidence="1">
    <location>
        <begin position="1"/>
        <end position="28"/>
    </location>
</feature>
<comment type="caution">
    <text evidence="2">The sequence shown here is derived from an EMBL/GenBank/DDBJ whole genome shotgun (WGS) entry which is preliminary data.</text>
</comment>
<proteinExistence type="predicted"/>
<reference evidence="2 3" key="1">
    <citation type="submission" date="2023-02" db="EMBL/GenBank/DDBJ databases">
        <title>LHISI_Scaffold_Assembly.</title>
        <authorList>
            <person name="Stuart O.P."/>
            <person name="Cleave R."/>
            <person name="Magrath M.J.L."/>
            <person name="Mikheyev A.S."/>
        </authorList>
    </citation>
    <scope>NUCLEOTIDE SEQUENCE [LARGE SCALE GENOMIC DNA]</scope>
    <source>
        <strain evidence="2">Daus_M_001</strain>
        <tissue evidence="2">Leg muscle</tissue>
    </source>
</reference>
<organism evidence="2 3">
    <name type="scientific">Dryococelus australis</name>
    <dbReference type="NCBI Taxonomy" id="614101"/>
    <lineage>
        <taxon>Eukaryota</taxon>
        <taxon>Metazoa</taxon>
        <taxon>Ecdysozoa</taxon>
        <taxon>Arthropoda</taxon>
        <taxon>Hexapoda</taxon>
        <taxon>Insecta</taxon>
        <taxon>Pterygota</taxon>
        <taxon>Neoptera</taxon>
        <taxon>Polyneoptera</taxon>
        <taxon>Phasmatodea</taxon>
        <taxon>Verophasmatodea</taxon>
        <taxon>Anareolatae</taxon>
        <taxon>Phasmatidae</taxon>
        <taxon>Eurycanthinae</taxon>
        <taxon>Dryococelus</taxon>
    </lineage>
</organism>
<evidence type="ECO:0000313" key="3">
    <source>
        <dbReference type="Proteomes" id="UP001159363"/>
    </source>
</evidence>
<dbReference type="Proteomes" id="UP001159363">
    <property type="component" value="Chromosome 15"/>
</dbReference>
<keyword evidence="3" id="KW-1185">Reference proteome</keyword>
<name>A0ABQ9G4C6_9NEOP</name>
<evidence type="ECO:0000313" key="2">
    <source>
        <dbReference type="EMBL" id="KAJ8866292.1"/>
    </source>
</evidence>
<sequence>MSIEQRRNERAGERVDPRRKTANQRHRPARFPHANIRTRTVTSRIFMKLVQPKARTNGTDGNTARLARRSDEALGVRVSVARIAPSLLELARAAGRYSSHRPGLTSERVSTPAMPADLSGDERCLFDASHPRTRQGGRKSTLACGKYLSVDLAASICQLTLRQSYGGSIHSTHASTCVLISRWVCEELTDLRLVGQRGGPDGGGEPQQHQRSQHADDVLEARACMWTLGAATPRYKAPAARARRLRSTGERRCPCLTTPLPPPPSAPTSLVVEAARFGQFLTLRSTNANRVLLPAGSLPDVRKWESCWTMPLVGGFCRGSPVSPTLAFRDYSILISFHPHRLSRPRCYEPPKSLDSIHIPFKLLIVTCRWSTLLTLARPMKVDGREGHSSDNNGAEPRVKDCRSLEAMGELIRASMSPLLFLASASEGSTERARHARRVHAALREHCTLVQSIERSGDGACSVRQCSTYSSALFNLKHHTQLQVSSCLNYTPDLPGRALTSTAGRGDVVVRLLTSYLGEPGSIPGGVASGFPHVGIMTMVSGFPRGSPVSPRHNIPAPLHIYLTSPSSALRTSMLKTAKISSLTQLKINDILLGQNQLDCQLVDDRPVMNAIKYRVGSGVVWTNRTMLSSSTNTNRTVLHPPAVDCRTAPLQHRIRPPVYPGAMQAVLFPRLHSNDSFLKHSLAFLPKYPLSTEPCLYPYDRVKRCRERKINIKASELVNFLCQQQPGKGDVCVGADYCTCTAPTMSSPVLQHVRQAAKFHVSLKLVKGPRWCSGQTTHLPLRRTLIFACRTRAGRCRWSADFSRGYLPFPPPLHSGAAPYSRRFTLIGS</sequence>
<dbReference type="EMBL" id="JARBHB010000016">
    <property type="protein sequence ID" value="KAJ8866292.1"/>
    <property type="molecule type" value="Genomic_DNA"/>
</dbReference>
<evidence type="ECO:0000256" key="1">
    <source>
        <dbReference type="SAM" id="MobiDB-lite"/>
    </source>
</evidence>
<protein>
    <submittedName>
        <fullName evidence="2">Uncharacterized protein</fullName>
    </submittedName>
</protein>